<protein>
    <submittedName>
        <fullName evidence="1">Uncharacterized protein</fullName>
    </submittedName>
</protein>
<gene>
    <name evidence="1" type="ORF">ENO08_02955</name>
</gene>
<dbReference type="EMBL" id="DSEC01000211">
    <property type="protein sequence ID" value="HER43398.1"/>
    <property type="molecule type" value="Genomic_DNA"/>
</dbReference>
<proteinExistence type="predicted"/>
<evidence type="ECO:0000313" key="1">
    <source>
        <dbReference type="EMBL" id="HER43398.1"/>
    </source>
</evidence>
<dbReference type="Proteomes" id="UP000886069">
    <property type="component" value="Unassembled WGS sequence"/>
</dbReference>
<feature type="non-terminal residue" evidence="1">
    <location>
        <position position="69"/>
    </location>
</feature>
<name>A0A7V2F3F5_UNCEI</name>
<comment type="caution">
    <text evidence="1">The sequence shown here is derived from an EMBL/GenBank/DDBJ whole genome shotgun (WGS) entry which is preliminary data.</text>
</comment>
<accession>A0A7V2F3F5</accession>
<organism evidence="1">
    <name type="scientific">Eiseniibacteriota bacterium</name>
    <dbReference type="NCBI Taxonomy" id="2212470"/>
    <lineage>
        <taxon>Bacteria</taxon>
        <taxon>Candidatus Eiseniibacteriota</taxon>
    </lineage>
</organism>
<dbReference type="AlphaFoldDB" id="A0A7V2F3F5"/>
<sequence length="69" mass="8123">MAKAKKSVPVIYEGEEPLIQPIDLDGFREWNRKKTKRLVDKRMTEEEAVERFVENGDYIGFELYGTVRC</sequence>
<reference evidence="1" key="1">
    <citation type="journal article" date="2020" name="mSystems">
        <title>Genome- and Community-Level Interaction Insights into Carbon Utilization and Element Cycling Functions of Hydrothermarchaeota in Hydrothermal Sediment.</title>
        <authorList>
            <person name="Zhou Z."/>
            <person name="Liu Y."/>
            <person name="Xu W."/>
            <person name="Pan J."/>
            <person name="Luo Z.H."/>
            <person name="Li M."/>
        </authorList>
    </citation>
    <scope>NUCLEOTIDE SEQUENCE [LARGE SCALE GENOMIC DNA]</scope>
    <source>
        <strain evidence="1">SpSt-1233</strain>
    </source>
</reference>